<name>A0A9P8IT78_9HYPO</name>
<protein>
    <submittedName>
        <fullName evidence="1">Uncharacterized protein</fullName>
    </submittedName>
</protein>
<keyword evidence="2" id="KW-1185">Reference proteome</keyword>
<organism evidence="1 2">
    <name type="scientific">Fusarium musae</name>
    <dbReference type="NCBI Taxonomy" id="1042133"/>
    <lineage>
        <taxon>Eukaryota</taxon>
        <taxon>Fungi</taxon>
        <taxon>Dikarya</taxon>
        <taxon>Ascomycota</taxon>
        <taxon>Pezizomycotina</taxon>
        <taxon>Sordariomycetes</taxon>
        <taxon>Hypocreomycetidae</taxon>
        <taxon>Hypocreales</taxon>
        <taxon>Nectriaceae</taxon>
        <taxon>Fusarium</taxon>
    </lineage>
</organism>
<reference evidence="1" key="1">
    <citation type="journal article" date="2021" name="Mol. Plant Microbe Interact.">
        <title>Telomere to telomere genome assembly of Fusarium musae F31, causal agent of crown rot disease of banana.</title>
        <authorList>
            <person name="Degradi L."/>
            <person name="Tava V."/>
            <person name="Kunova A."/>
            <person name="Cortesi P."/>
            <person name="Saracchi M."/>
            <person name="Pasquali M."/>
        </authorList>
    </citation>
    <scope>NUCLEOTIDE SEQUENCE</scope>
    <source>
        <strain evidence="1">F31</strain>
    </source>
</reference>
<accession>A0A9P8IT78</accession>
<gene>
    <name evidence="1" type="ORF">J7337_004431</name>
</gene>
<dbReference type="Proteomes" id="UP000827133">
    <property type="component" value="Unassembled WGS sequence"/>
</dbReference>
<dbReference type="KEGG" id="fmu:J7337_004431"/>
<dbReference type="EMBL" id="JAHBCI010000003">
    <property type="protein sequence ID" value="KAG9504458.1"/>
    <property type="molecule type" value="Genomic_DNA"/>
</dbReference>
<sequence>MFNGSCFHINSNRNPTLRRDSPSVLYTLGDAVESALNASSQIADSVPERTASVTSRGGYGIAQTSRCGSGDSPNCATQAADSIANGTGEEVKTSSDRFADVAGWVAVLVAVVVHDSKFGVLMVWCLCLEICFEA</sequence>
<proteinExistence type="predicted"/>
<comment type="caution">
    <text evidence="1">The sequence shown here is derived from an EMBL/GenBank/DDBJ whole genome shotgun (WGS) entry which is preliminary data.</text>
</comment>
<dbReference type="AlphaFoldDB" id="A0A9P8IT78"/>
<evidence type="ECO:0000313" key="2">
    <source>
        <dbReference type="Proteomes" id="UP000827133"/>
    </source>
</evidence>
<dbReference type="GeneID" id="68312288"/>
<evidence type="ECO:0000313" key="1">
    <source>
        <dbReference type="EMBL" id="KAG9504458.1"/>
    </source>
</evidence>
<dbReference type="RefSeq" id="XP_044683458.1">
    <property type="nucleotide sequence ID" value="XM_044822125.1"/>
</dbReference>